<protein>
    <submittedName>
        <fullName evidence="2">STAS domain-containing protein</fullName>
    </submittedName>
</protein>
<dbReference type="RefSeq" id="WP_264011623.1">
    <property type="nucleotide sequence ID" value="NZ_JACKSJ010000043.1"/>
</dbReference>
<dbReference type="AlphaFoldDB" id="A0A9X2YLF7"/>
<gene>
    <name evidence="2" type="ORF">H7I41_05805</name>
</gene>
<accession>A0A9X2YLF7</accession>
<evidence type="ECO:0000313" key="3">
    <source>
        <dbReference type="Proteomes" id="UP001140293"/>
    </source>
</evidence>
<dbReference type="PROSITE" id="PS50801">
    <property type="entry name" value="STAS"/>
    <property type="match status" value="1"/>
</dbReference>
<dbReference type="InterPro" id="IPR002645">
    <property type="entry name" value="STAS_dom"/>
</dbReference>
<evidence type="ECO:0000313" key="2">
    <source>
        <dbReference type="EMBL" id="MCV7169436.1"/>
    </source>
</evidence>
<dbReference type="Proteomes" id="UP001140293">
    <property type="component" value="Unassembled WGS sequence"/>
</dbReference>
<reference evidence="2" key="1">
    <citation type="submission" date="2020-07" db="EMBL/GenBank/DDBJ databases">
        <authorList>
            <person name="Pettersson B.M.F."/>
            <person name="Behra P.R.K."/>
            <person name="Ramesh M."/>
            <person name="Das S."/>
            <person name="Dasgupta S."/>
            <person name="Kirsebom L.A."/>
        </authorList>
    </citation>
    <scope>NUCLEOTIDE SEQUENCE</scope>
    <source>
        <strain evidence="2">DSM 44615</strain>
    </source>
</reference>
<dbReference type="SUPFAM" id="SSF52091">
    <property type="entry name" value="SpoIIaa-like"/>
    <property type="match status" value="1"/>
</dbReference>
<reference evidence="2" key="2">
    <citation type="journal article" date="2022" name="BMC Genomics">
        <title>Comparative genome analysis of mycobacteria focusing on tRNA and non-coding RNA.</title>
        <authorList>
            <person name="Behra P.R.K."/>
            <person name="Pettersson B.M.F."/>
            <person name="Ramesh M."/>
            <person name="Das S."/>
            <person name="Dasgupta S."/>
            <person name="Kirsebom L.A."/>
        </authorList>
    </citation>
    <scope>NUCLEOTIDE SEQUENCE</scope>
    <source>
        <strain evidence="2">DSM 44615</strain>
    </source>
</reference>
<dbReference type="EMBL" id="JACKSJ010000043">
    <property type="protein sequence ID" value="MCV7169436.1"/>
    <property type="molecule type" value="Genomic_DNA"/>
</dbReference>
<dbReference type="Pfam" id="PF01740">
    <property type="entry name" value="STAS"/>
    <property type="match status" value="1"/>
</dbReference>
<dbReference type="InterPro" id="IPR036513">
    <property type="entry name" value="STAS_dom_sf"/>
</dbReference>
<feature type="domain" description="STAS" evidence="1">
    <location>
        <begin position="38"/>
        <end position="85"/>
    </location>
</feature>
<sequence length="133" mass="13960">MTIAYLHGQAPACWPSIASRVAAVGSTRGRGASQRTTVRVCGEVDAANAKDFAVAVYEAIPAAARSVTLDLTDLDFIAVDGIAALHAINAHLTRSDVTWHVLPSRAVSRVLDLCDPVGLIPRSMPERARGATA</sequence>
<evidence type="ECO:0000259" key="1">
    <source>
        <dbReference type="PROSITE" id="PS50801"/>
    </source>
</evidence>
<comment type="caution">
    <text evidence="2">The sequence shown here is derived from an EMBL/GenBank/DDBJ whole genome shotgun (WGS) entry which is preliminary data.</text>
</comment>
<name>A0A9X2YLF7_9MYCO</name>
<dbReference type="CDD" id="cd07043">
    <property type="entry name" value="STAS_anti-anti-sigma_factors"/>
    <property type="match status" value="1"/>
</dbReference>
<proteinExistence type="predicted"/>
<dbReference type="Gene3D" id="3.30.750.24">
    <property type="entry name" value="STAS domain"/>
    <property type="match status" value="1"/>
</dbReference>
<organism evidence="2 3">
    <name type="scientific">[Mycobacterium] manitobense</name>
    <dbReference type="NCBI Taxonomy" id="190147"/>
    <lineage>
        <taxon>Bacteria</taxon>
        <taxon>Bacillati</taxon>
        <taxon>Actinomycetota</taxon>
        <taxon>Actinomycetes</taxon>
        <taxon>Mycobacteriales</taxon>
        <taxon>Mycobacteriaceae</taxon>
        <taxon>Mycolicibacterium</taxon>
    </lineage>
</organism>
<keyword evidence="3" id="KW-1185">Reference proteome</keyword>